<keyword evidence="1" id="KW-0472">Membrane</keyword>
<dbReference type="OrthoDB" id="202415at2759"/>
<dbReference type="AlphaFoldDB" id="A0A2U1NMT9"/>
<proteinExistence type="predicted"/>
<organism evidence="3 4">
    <name type="scientific">Artemisia annua</name>
    <name type="common">Sweet wormwood</name>
    <dbReference type="NCBI Taxonomy" id="35608"/>
    <lineage>
        <taxon>Eukaryota</taxon>
        <taxon>Viridiplantae</taxon>
        <taxon>Streptophyta</taxon>
        <taxon>Embryophyta</taxon>
        <taxon>Tracheophyta</taxon>
        <taxon>Spermatophyta</taxon>
        <taxon>Magnoliopsida</taxon>
        <taxon>eudicotyledons</taxon>
        <taxon>Gunneridae</taxon>
        <taxon>Pentapetalae</taxon>
        <taxon>asterids</taxon>
        <taxon>campanulids</taxon>
        <taxon>Asterales</taxon>
        <taxon>Asteraceae</taxon>
        <taxon>Asteroideae</taxon>
        <taxon>Anthemideae</taxon>
        <taxon>Artemisiinae</taxon>
        <taxon>Artemisia</taxon>
    </lineage>
</organism>
<feature type="domain" description="Glycosyl transferase CAP10" evidence="2">
    <location>
        <begin position="483"/>
        <end position="726"/>
    </location>
</feature>
<reference evidence="3 4" key="1">
    <citation type="journal article" date="2018" name="Mol. Plant">
        <title>The genome of Artemisia annua provides insight into the evolution of Asteraceae family and artemisinin biosynthesis.</title>
        <authorList>
            <person name="Shen Q."/>
            <person name="Zhang L."/>
            <person name="Liao Z."/>
            <person name="Wang S."/>
            <person name="Yan T."/>
            <person name="Shi P."/>
            <person name="Liu M."/>
            <person name="Fu X."/>
            <person name="Pan Q."/>
            <person name="Wang Y."/>
            <person name="Lv Z."/>
            <person name="Lu X."/>
            <person name="Zhang F."/>
            <person name="Jiang W."/>
            <person name="Ma Y."/>
            <person name="Chen M."/>
            <person name="Hao X."/>
            <person name="Li L."/>
            <person name="Tang Y."/>
            <person name="Lv G."/>
            <person name="Zhou Y."/>
            <person name="Sun X."/>
            <person name="Brodelius P.E."/>
            <person name="Rose J.K.C."/>
            <person name="Tang K."/>
        </authorList>
    </citation>
    <scope>NUCLEOTIDE SEQUENCE [LARGE SCALE GENOMIC DNA]</scope>
    <source>
        <strain evidence="4">cv. Huhao1</strain>
        <tissue evidence="3">Leaf</tissue>
    </source>
</reference>
<protein>
    <submittedName>
        <fullName evidence="3">Glycosyltransferase</fullName>
    </submittedName>
</protein>
<dbReference type="EMBL" id="PKPP01002503">
    <property type="protein sequence ID" value="PWA74827.1"/>
    <property type="molecule type" value="Genomic_DNA"/>
</dbReference>
<gene>
    <name evidence="3" type="ORF">CTI12_AA225740</name>
</gene>
<dbReference type="GO" id="GO:0016740">
    <property type="term" value="F:transferase activity"/>
    <property type="evidence" value="ECO:0007669"/>
    <property type="project" value="UniProtKB-KW"/>
</dbReference>
<keyword evidence="1" id="KW-0812">Transmembrane</keyword>
<dbReference type="Proteomes" id="UP000245207">
    <property type="component" value="Unassembled WGS sequence"/>
</dbReference>
<accession>A0A2U1NMT9</accession>
<comment type="caution">
    <text evidence="3">The sequence shown here is derived from an EMBL/GenBank/DDBJ whole genome shotgun (WGS) entry which is preliminary data.</text>
</comment>
<dbReference type="PANTHER" id="PTHR12203">
    <property type="entry name" value="KDEL LYS-ASP-GLU-LEU CONTAINING - RELATED"/>
    <property type="match status" value="1"/>
</dbReference>
<dbReference type="InterPro" id="IPR051091">
    <property type="entry name" value="O-Glucosyltr/Glycosyltrsf_90"/>
</dbReference>
<name>A0A2U1NMT9_ARTAN</name>
<dbReference type="Pfam" id="PF05686">
    <property type="entry name" value="Glyco_transf_90"/>
    <property type="match status" value="3"/>
</dbReference>
<evidence type="ECO:0000313" key="3">
    <source>
        <dbReference type="EMBL" id="PWA74827.1"/>
    </source>
</evidence>
<evidence type="ECO:0000313" key="4">
    <source>
        <dbReference type="Proteomes" id="UP000245207"/>
    </source>
</evidence>
<evidence type="ECO:0000259" key="2">
    <source>
        <dbReference type="SMART" id="SM00672"/>
    </source>
</evidence>
<evidence type="ECO:0000256" key="1">
    <source>
        <dbReference type="SAM" id="Phobius"/>
    </source>
</evidence>
<keyword evidence="1" id="KW-1133">Transmembrane helix</keyword>
<sequence>MGSIAEAMWRVFKGNSFVARASKPILFSLLFCAFYLLYMFLDDDSTLTISKSMHNLSQESWLKCHDGPNTTTCPANYYPKKFKYIYQGQRPAPGMCPEYFRWIYEDLRPWAATGITLEMVERANRTANFRLVIIDGRAYVEVYEKGFQTRDTMTFWGILQLLRRFPGRIPDLDLMFDCVDWPVIQPDGNTPPPLFRFCGDNNTLDIVFPDWSFWGWPETNIRPWERLSHEMILANEKSKWKDRERYAYWKGNPIVAKKRMELLECNVSKEYDWNARIYAQNWRAEVEQGFKNSSLTNQCNHRYKIYIEGSAWSVSRKYILACDSVTLMIKPHYYDFFSRGLMPMHHYWPIRDDDKCKSIKFAVDWGNKHRRKVQLIGKNGSKFIKEELSMDNVYNYMFHLLNEYSKLLKYKPTVPPRAVELCSESMACPERGINKAFMMESLVKEDTGDVEPCTIPPPYDPSTLDAILKRKESILSRVQQEEKVWPSMKAELAKDNVKPETNIRPWERLSHEMILANEKSKWKDRERYAYWKGNPIVAKKRMELLECNVSKEYDWNARIYAQNWRAEVEQGFKNSSLTNQCNHRYIDASLPKQLCPKCIDVIFKNQTFFIFVCYVHRYKIYIEGSAWSVSRKYILACDSVTLMIKPHYYDFFSRGLMPMHHYWPIRDDDKCKSIKFAVDWGNKHRRKVQLIGKNGSKFIKEELSMDNVYNYMFHLLNEYSKLLKYKPTIPPRAVELCSESMACPERGINKAFMMESLMKEDTGDVEPCTIPQPYDPSTLDAILKRKESILSRVQQEEKVYWDRHS</sequence>
<dbReference type="InterPro" id="IPR006598">
    <property type="entry name" value="CAP10"/>
</dbReference>
<feature type="domain" description="Glycosyl transferase CAP10" evidence="2">
    <location>
        <begin position="168"/>
        <end position="411"/>
    </location>
</feature>
<feature type="transmembrane region" description="Helical" evidence="1">
    <location>
        <begin position="21"/>
        <end position="41"/>
    </location>
</feature>
<keyword evidence="4" id="KW-1185">Reference proteome</keyword>
<dbReference type="PANTHER" id="PTHR12203:SF90">
    <property type="entry name" value="O-GLUCOSYLTRANSFERASE RUMI HOMOLOG"/>
    <property type="match status" value="1"/>
</dbReference>
<keyword evidence="3" id="KW-0808">Transferase</keyword>
<dbReference type="SMART" id="SM00672">
    <property type="entry name" value="CAP10"/>
    <property type="match status" value="2"/>
</dbReference>